<proteinExistence type="predicted"/>
<dbReference type="Proteomes" id="UP001143480">
    <property type="component" value="Unassembled WGS sequence"/>
</dbReference>
<evidence type="ECO:0000256" key="1">
    <source>
        <dbReference type="SAM" id="MobiDB-lite"/>
    </source>
</evidence>
<evidence type="ECO:0000313" key="3">
    <source>
        <dbReference type="Proteomes" id="UP001143480"/>
    </source>
</evidence>
<comment type="caution">
    <text evidence="2">The sequence shown here is derived from an EMBL/GenBank/DDBJ whole genome shotgun (WGS) entry which is preliminary data.</text>
</comment>
<keyword evidence="3" id="KW-1185">Reference proteome</keyword>
<sequence>MSGEISISARFHELLRIPAWQVRFMQVPQVRSLQPSTPATPLTEPTAADRSRRIMRRPTPDVRPADRRVDSPRVHGRLRAVRLRAVRLRAVRLRAVRVRAVRV</sequence>
<feature type="compositionally biased region" description="Basic and acidic residues" evidence="1">
    <location>
        <begin position="47"/>
        <end position="70"/>
    </location>
</feature>
<protein>
    <submittedName>
        <fullName evidence="2">Uncharacterized protein</fullName>
    </submittedName>
</protein>
<gene>
    <name evidence="2" type="ORF">GCM10017581_083210</name>
</gene>
<evidence type="ECO:0000313" key="2">
    <source>
        <dbReference type="EMBL" id="GLL06571.1"/>
    </source>
</evidence>
<dbReference type="AlphaFoldDB" id="A0A9W6KR08"/>
<reference evidence="2" key="1">
    <citation type="journal article" date="2014" name="Int. J. Syst. Evol. Microbiol.">
        <title>Complete genome sequence of Corynebacterium casei LMG S-19264T (=DSM 44701T), isolated from a smear-ripened cheese.</title>
        <authorList>
            <consortium name="US DOE Joint Genome Institute (JGI-PGF)"/>
            <person name="Walter F."/>
            <person name="Albersmeier A."/>
            <person name="Kalinowski J."/>
            <person name="Ruckert C."/>
        </authorList>
    </citation>
    <scope>NUCLEOTIDE SEQUENCE</scope>
    <source>
        <strain evidence="2">VKM Ac-1321</strain>
    </source>
</reference>
<organism evidence="2 3">
    <name type="scientific">Dactylosporangium matsuzakiense</name>
    <dbReference type="NCBI Taxonomy" id="53360"/>
    <lineage>
        <taxon>Bacteria</taxon>
        <taxon>Bacillati</taxon>
        <taxon>Actinomycetota</taxon>
        <taxon>Actinomycetes</taxon>
        <taxon>Micromonosporales</taxon>
        <taxon>Micromonosporaceae</taxon>
        <taxon>Dactylosporangium</taxon>
    </lineage>
</organism>
<feature type="region of interest" description="Disordered" evidence="1">
    <location>
        <begin position="32"/>
        <end position="70"/>
    </location>
</feature>
<reference evidence="2" key="2">
    <citation type="submission" date="2023-01" db="EMBL/GenBank/DDBJ databases">
        <authorList>
            <person name="Sun Q."/>
            <person name="Evtushenko L."/>
        </authorList>
    </citation>
    <scope>NUCLEOTIDE SEQUENCE</scope>
    <source>
        <strain evidence="2">VKM Ac-1321</strain>
    </source>
</reference>
<feature type="compositionally biased region" description="Low complexity" evidence="1">
    <location>
        <begin position="35"/>
        <end position="46"/>
    </location>
</feature>
<dbReference type="EMBL" id="BSFP01000075">
    <property type="protein sequence ID" value="GLL06571.1"/>
    <property type="molecule type" value="Genomic_DNA"/>
</dbReference>
<accession>A0A9W6KR08</accession>
<name>A0A9W6KR08_9ACTN</name>